<keyword evidence="2" id="KW-0804">Transcription</keyword>
<evidence type="ECO:0000256" key="1">
    <source>
        <dbReference type="ARBA" id="ARBA00023015"/>
    </source>
</evidence>
<dbReference type="Gene3D" id="1.10.10.60">
    <property type="entry name" value="Homeodomain-like"/>
    <property type="match status" value="1"/>
</dbReference>
<dbReference type="GO" id="GO:0043565">
    <property type="term" value="F:sequence-specific DNA binding"/>
    <property type="evidence" value="ECO:0007669"/>
    <property type="project" value="InterPro"/>
</dbReference>
<dbReference type="InterPro" id="IPR018060">
    <property type="entry name" value="HTH_AraC"/>
</dbReference>
<proteinExistence type="predicted"/>
<dbReference type="SMART" id="SM00342">
    <property type="entry name" value="HTH_ARAC"/>
    <property type="match status" value="1"/>
</dbReference>
<keyword evidence="1" id="KW-0805">Transcription regulation</keyword>
<feature type="domain" description="HTH araC/xylS-type" evidence="3">
    <location>
        <begin position="22"/>
        <end position="86"/>
    </location>
</feature>
<dbReference type="Proteomes" id="UP000483078">
    <property type="component" value="Unassembled WGS sequence"/>
</dbReference>
<dbReference type="GO" id="GO:0003700">
    <property type="term" value="F:DNA-binding transcription factor activity"/>
    <property type="evidence" value="ECO:0007669"/>
    <property type="project" value="InterPro"/>
</dbReference>
<evidence type="ECO:0000259" key="3">
    <source>
        <dbReference type="PROSITE" id="PS01124"/>
    </source>
</evidence>
<comment type="caution">
    <text evidence="4">The sequence shown here is derived from an EMBL/GenBank/DDBJ whole genome shotgun (WGS) entry which is preliminary data.</text>
</comment>
<evidence type="ECO:0000313" key="5">
    <source>
        <dbReference type="Proteomes" id="UP000483078"/>
    </source>
</evidence>
<accession>A0A7C9HKR6</accession>
<dbReference type="AlphaFoldDB" id="A0A7C9HKR6"/>
<gene>
    <name evidence="4" type="ORF">FH759_02240</name>
</gene>
<dbReference type="SUPFAM" id="SSF46689">
    <property type="entry name" value="Homeodomain-like"/>
    <property type="match status" value="1"/>
</dbReference>
<dbReference type="EMBL" id="VENJ01000003">
    <property type="protein sequence ID" value="MTJ03503.1"/>
    <property type="molecule type" value="Genomic_DNA"/>
</dbReference>
<evidence type="ECO:0000256" key="2">
    <source>
        <dbReference type="ARBA" id="ARBA00023163"/>
    </source>
</evidence>
<reference evidence="4 5" key="1">
    <citation type="submission" date="2019-06" db="EMBL/GenBank/DDBJ databases">
        <title>Enrichment of Autotrophic Halophilic Microorganisms from Red Sea Brine Pool Using Microbial Electrosynthesis System.</title>
        <authorList>
            <person name="Alqahtani M.F."/>
            <person name="Bajracharya S."/>
            <person name="Katuri K.P."/>
            <person name="Ali M."/>
            <person name="Saikaly P.E."/>
        </authorList>
    </citation>
    <scope>NUCLEOTIDE SEQUENCE [LARGE SCALE GENOMIC DNA]</scope>
    <source>
        <strain evidence="4">MES6</strain>
    </source>
</reference>
<evidence type="ECO:0000313" key="4">
    <source>
        <dbReference type="EMBL" id="MTJ03503.1"/>
    </source>
</evidence>
<dbReference type="InterPro" id="IPR009057">
    <property type="entry name" value="Homeodomain-like_sf"/>
</dbReference>
<organism evidence="4 5">
    <name type="scientific">Sediminimonas qiaohouensis</name>
    <dbReference type="NCBI Taxonomy" id="552061"/>
    <lineage>
        <taxon>Bacteria</taxon>
        <taxon>Pseudomonadati</taxon>
        <taxon>Pseudomonadota</taxon>
        <taxon>Alphaproteobacteria</taxon>
        <taxon>Rhodobacterales</taxon>
        <taxon>Roseobacteraceae</taxon>
        <taxon>Sediminimonas</taxon>
    </lineage>
</organism>
<dbReference type="Pfam" id="PF12833">
    <property type="entry name" value="HTH_18"/>
    <property type="match status" value="1"/>
</dbReference>
<sequence>MDRREMLKSCELIVPSMSWPGYRARTGGTLGGWMRRARLAHDRDALLQGAKRLERIAALSGFPNAQSLRRAFRCELGKTPMQWLSRQRLG</sequence>
<dbReference type="PROSITE" id="PS01124">
    <property type="entry name" value="HTH_ARAC_FAMILY_2"/>
    <property type="match status" value="1"/>
</dbReference>
<name>A0A7C9HKR6_9RHOB</name>
<protein>
    <submittedName>
        <fullName evidence="4">Helix-turn-helix domain-containing protein</fullName>
    </submittedName>
</protein>